<keyword evidence="1 5" id="KW-0479">Metal-binding</keyword>
<feature type="DNA-binding region" description="DM" evidence="5">
    <location>
        <begin position="28"/>
        <end position="75"/>
    </location>
</feature>
<dbReference type="PANTHER" id="PTHR12322">
    <property type="entry name" value="DOUBLESEX AND MAB-3 RELATED TRANSCRIPTION FACTOR DMRT"/>
    <property type="match status" value="1"/>
</dbReference>
<dbReference type="SUPFAM" id="SSF82927">
    <property type="entry name" value="Cysteine-rich DNA binding domain, (DM domain)"/>
    <property type="match status" value="1"/>
</dbReference>
<dbReference type="Proteomes" id="UP001153636">
    <property type="component" value="Chromosome 4"/>
</dbReference>
<feature type="region of interest" description="Disordered" evidence="6">
    <location>
        <begin position="356"/>
        <end position="382"/>
    </location>
</feature>
<evidence type="ECO:0000256" key="1">
    <source>
        <dbReference type="ARBA" id="ARBA00022723"/>
    </source>
</evidence>
<dbReference type="InterPro" id="IPR001275">
    <property type="entry name" value="DM_DNA-bd"/>
</dbReference>
<evidence type="ECO:0000256" key="4">
    <source>
        <dbReference type="ARBA" id="ARBA00023242"/>
    </source>
</evidence>
<evidence type="ECO:0000256" key="5">
    <source>
        <dbReference type="PROSITE-ProRule" id="PRU00070"/>
    </source>
</evidence>
<keyword evidence="9" id="KW-1185">Reference proteome</keyword>
<evidence type="ECO:0000313" key="8">
    <source>
        <dbReference type="EMBL" id="CAH1110047.1"/>
    </source>
</evidence>
<accession>A0A9P0GI28</accession>
<reference evidence="8" key="1">
    <citation type="submission" date="2022-01" db="EMBL/GenBank/DDBJ databases">
        <authorList>
            <person name="King R."/>
        </authorList>
    </citation>
    <scope>NUCLEOTIDE SEQUENCE</scope>
</reference>
<feature type="region of interest" description="Disordered" evidence="6">
    <location>
        <begin position="1"/>
        <end position="25"/>
    </location>
</feature>
<keyword evidence="2 5" id="KW-0862">Zinc</keyword>
<dbReference type="Gene3D" id="4.10.1040.10">
    <property type="entry name" value="DM DNA-binding domain"/>
    <property type="match status" value="1"/>
</dbReference>
<dbReference type="GO" id="GO:0000978">
    <property type="term" value="F:RNA polymerase II cis-regulatory region sequence-specific DNA binding"/>
    <property type="evidence" value="ECO:0007669"/>
    <property type="project" value="TreeGrafter"/>
</dbReference>
<dbReference type="AlphaFoldDB" id="A0A9P0GI28"/>
<dbReference type="InterPro" id="IPR036407">
    <property type="entry name" value="DM_DNA-bd_sf"/>
</dbReference>
<dbReference type="PROSITE" id="PS40000">
    <property type="entry name" value="DM_1"/>
    <property type="match status" value="1"/>
</dbReference>
<evidence type="ECO:0000313" key="9">
    <source>
        <dbReference type="Proteomes" id="UP001153636"/>
    </source>
</evidence>
<sequence length="382" mass="43069">MSDSQDFENKMDVNASSTSVTPRTPPNCARCRNHRKKIALKGHKRYCMYRSCKCEKCRLTSERQRVMAMQTALRRAQAQDEALIRSGSSHPDDLGYVPMGQQSPPLITSLKRRIDCDSSGSSQCSDHLSSKIMKVTPIPMGQQSPPMLKRRLDCDYSGSSQLPDPPSKMIKITAPSEIPSTTTANISSIAECHSSYSEFKVNQSSDLLEDCQKLLERFKYPWEMMPLMYAILKDARADLEEASRRIDEGQTVDILLNLCNRVKDKFQLSWRMISLVSVVLKYSKQSEEDAFTRIEEAFREIHSLTEARMVPNLALQCSYHTIPYPSLYTSALYQPWFLPQSFCHYPSSTLLTTAPTSCSSPSSPTANSPIAHSTPLRPESRA</sequence>
<dbReference type="GO" id="GO:0000981">
    <property type="term" value="F:DNA-binding transcription factor activity, RNA polymerase II-specific"/>
    <property type="evidence" value="ECO:0007669"/>
    <property type="project" value="TreeGrafter"/>
</dbReference>
<dbReference type="InterPro" id="IPR014932">
    <property type="entry name" value="DSX_dimer"/>
</dbReference>
<dbReference type="InterPro" id="IPR026607">
    <property type="entry name" value="DMRT"/>
</dbReference>
<name>A0A9P0GI28_9CUCU</name>
<organism evidence="8 9">
    <name type="scientific">Psylliodes chrysocephalus</name>
    <dbReference type="NCBI Taxonomy" id="3402493"/>
    <lineage>
        <taxon>Eukaryota</taxon>
        <taxon>Metazoa</taxon>
        <taxon>Ecdysozoa</taxon>
        <taxon>Arthropoda</taxon>
        <taxon>Hexapoda</taxon>
        <taxon>Insecta</taxon>
        <taxon>Pterygota</taxon>
        <taxon>Neoptera</taxon>
        <taxon>Endopterygota</taxon>
        <taxon>Coleoptera</taxon>
        <taxon>Polyphaga</taxon>
        <taxon>Cucujiformia</taxon>
        <taxon>Chrysomeloidea</taxon>
        <taxon>Chrysomelidae</taxon>
        <taxon>Galerucinae</taxon>
        <taxon>Alticini</taxon>
        <taxon>Psylliodes</taxon>
    </lineage>
</organism>
<evidence type="ECO:0000259" key="7">
    <source>
        <dbReference type="PROSITE" id="PS50809"/>
    </source>
</evidence>
<feature type="domain" description="DM" evidence="7">
    <location>
        <begin position="28"/>
        <end position="75"/>
    </location>
</feature>
<dbReference type="OrthoDB" id="5842031at2759"/>
<dbReference type="Pfam" id="PF08828">
    <property type="entry name" value="DSX_dimer"/>
    <property type="match status" value="2"/>
</dbReference>
<evidence type="ECO:0000256" key="6">
    <source>
        <dbReference type="SAM" id="MobiDB-lite"/>
    </source>
</evidence>
<dbReference type="FunFam" id="4.10.1040.10:FF:000001">
    <property type="entry name" value="doublesex- and mab-3-related transcription factor 1"/>
    <property type="match status" value="1"/>
</dbReference>
<dbReference type="EMBL" id="OV651816">
    <property type="protein sequence ID" value="CAH1110047.1"/>
    <property type="molecule type" value="Genomic_DNA"/>
</dbReference>
<dbReference type="Gene3D" id="1.10.8.10">
    <property type="entry name" value="DNA helicase RuvA subunit, C-terminal domain"/>
    <property type="match status" value="2"/>
</dbReference>
<dbReference type="GO" id="GO:0005634">
    <property type="term" value="C:nucleus"/>
    <property type="evidence" value="ECO:0007669"/>
    <property type="project" value="UniProtKB-SubCell"/>
</dbReference>
<dbReference type="GO" id="GO:0046872">
    <property type="term" value="F:metal ion binding"/>
    <property type="evidence" value="ECO:0007669"/>
    <property type="project" value="UniProtKB-KW"/>
</dbReference>
<evidence type="ECO:0000256" key="3">
    <source>
        <dbReference type="ARBA" id="ARBA00023125"/>
    </source>
</evidence>
<dbReference type="Pfam" id="PF00751">
    <property type="entry name" value="DM"/>
    <property type="match status" value="1"/>
</dbReference>
<keyword evidence="3 5" id="KW-0238">DNA-binding</keyword>
<dbReference type="PANTHER" id="PTHR12322:SF116">
    <property type="entry name" value="DOUBLESEX-MAB RELATED 99B"/>
    <property type="match status" value="1"/>
</dbReference>
<evidence type="ECO:0000256" key="2">
    <source>
        <dbReference type="ARBA" id="ARBA00022833"/>
    </source>
</evidence>
<feature type="compositionally biased region" description="Low complexity" evidence="6">
    <location>
        <begin position="356"/>
        <end position="369"/>
    </location>
</feature>
<dbReference type="GO" id="GO:0007548">
    <property type="term" value="P:sex differentiation"/>
    <property type="evidence" value="ECO:0007669"/>
    <property type="project" value="TreeGrafter"/>
</dbReference>
<gene>
    <name evidence="8" type="ORF">PSYICH_LOCUS10711</name>
</gene>
<protein>
    <recommendedName>
        <fullName evidence="7">DM domain-containing protein</fullName>
    </recommendedName>
</protein>
<dbReference type="PROSITE" id="PS50809">
    <property type="entry name" value="DM_2"/>
    <property type="match status" value="1"/>
</dbReference>
<keyword evidence="4 5" id="KW-0539">Nucleus</keyword>
<proteinExistence type="predicted"/>
<comment type="subcellular location">
    <subcellularLocation>
        <location evidence="5">Nucleus</location>
    </subcellularLocation>
</comment>
<dbReference type="SMART" id="SM00301">
    <property type="entry name" value="DM"/>
    <property type="match status" value="1"/>
</dbReference>
<dbReference type="SMART" id="SM01143">
    <property type="entry name" value="DSX_dimer"/>
    <property type="match status" value="2"/>
</dbReference>